<accession>A0A1E4SF29</accession>
<evidence type="ECO:0000256" key="5">
    <source>
        <dbReference type="ARBA" id="ARBA00023128"/>
    </source>
</evidence>
<keyword evidence="3" id="KW-1000">Mitochondrion outer membrane</keyword>
<keyword evidence="6" id="KW-0472">Membrane</keyword>
<organism evidence="8 9">
    <name type="scientific">Suhomyces tanzawaensis NRRL Y-17324</name>
    <dbReference type="NCBI Taxonomy" id="984487"/>
    <lineage>
        <taxon>Eukaryota</taxon>
        <taxon>Fungi</taxon>
        <taxon>Dikarya</taxon>
        <taxon>Ascomycota</taxon>
        <taxon>Saccharomycotina</taxon>
        <taxon>Pichiomycetes</taxon>
        <taxon>Debaryomycetaceae</taxon>
        <taxon>Suhomyces</taxon>
    </lineage>
</organism>
<evidence type="ECO:0000313" key="9">
    <source>
        <dbReference type="Proteomes" id="UP000094285"/>
    </source>
</evidence>
<dbReference type="Pfam" id="PF10568">
    <property type="entry name" value="Tom37"/>
    <property type="match status" value="1"/>
</dbReference>
<dbReference type="GO" id="GO:0007005">
    <property type="term" value="P:mitochondrion organization"/>
    <property type="evidence" value="ECO:0007669"/>
    <property type="project" value="TreeGrafter"/>
</dbReference>
<keyword evidence="9" id="KW-1185">Reference proteome</keyword>
<keyword evidence="4" id="KW-0653">Protein transport</keyword>
<dbReference type="InterPro" id="IPR019564">
    <property type="entry name" value="Sam37/metaxin_N"/>
</dbReference>
<dbReference type="RefSeq" id="XP_020063215.1">
    <property type="nucleotide sequence ID" value="XM_020211830.1"/>
</dbReference>
<dbReference type="Proteomes" id="UP000094285">
    <property type="component" value="Unassembled WGS sequence"/>
</dbReference>
<dbReference type="AlphaFoldDB" id="A0A1E4SF29"/>
<dbReference type="PANTHER" id="PTHR12289">
    <property type="entry name" value="METAXIN RELATED"/>
    <property type="match status" value="1"/>
</dbReference>
<keyword evidence="5" id="KW-0496">Mitochondrion</keyword>
<protein>
    <recommendedName>
        <fullName evidence="7">Mitochondrial outer membrane transport complex Sam37/metaxin N-terminal domain-containing protein</fullName>
    </recommendedName>
</protein>
<sequence>MLQLHVWGEGGRISVISPECLASLWLLLSLDIPYEIVTSSNTNVSTINKLPVLIEDTVKYQGYEEISAYLIEKYPSSRVVGSSDLSKKEQLVNLALLNINLHKIEYIHQYNLYINTRNYEKYTRKQFQKYFPFPMMYNQPLKFYNNAQAQVALLGLNTKGGGFFNFTGQTSELAQTEYINDDADEPDQVAISTLHERQLITKSKEKMALKESKNSLRCLVLINEYLQHYIRIFAKRNAEDGSDFGPIFDTTKFSSSELLLYAYIYSLTFEELPDTFLQNYLHLKHPEVLDFIKVQIGTFNKILYSGEKIRGPVADEVPSLWNEIKYLSGYLQV</sequence>
<dbReference type="GO" id="GO:0001401">
    <property type="term" value="C:SAM complex"/>
    <property type="evidence" value="ECO:0007669"/>
    <property type="project" value="InterPro"/>
</dbReference>
<feature type="domain" description="Mitochondrial outer membrane transport complex Sam37/metaxin N-terminal" evidence="7">
    <location>
        <begin position="20"/>
        <end position="143"/>
    </location>
</feature>
<comment type="subcellular location">
    <subcellularLocation>
        <location evidence="1">Mitochondrion outer membrane</location>
    </subcellularLocation>
</comment>
<evidence type="ECO:0000313" key="8">
    <source>
        <dbReference type="EMBL" id="ODV78093.1"/>
    </source>
</evidence>
<dbReference type="PANTHER" id="PTHR12289:SF41">
    <property type="entry name" value="FAILED AXON CONNECTIONS-RELATED"/>
    <property type="match status" value="1"/>
</dbReference>
<evidence type="ECO:0000256" key="2">
    <source>
        <dbReference type="ARBA" id="ARBA00022448"/>
    </source>
</evidence>
<dbReference type="GeneID" id="30985966"/>
<dbReference type="STRING" id="984487.A0A1E4SF29"/>
<evidence type="ECO:0000256" key="4">
    <source>
        <dbReference type="ARBA" id="ARBA00022927"/>
    </source>
</evidence>
<dbReference type="InterPro" id="IPR050931">
    <property type="entry name" value="Mito_Protein_Transport_Metaxin"/>
</dbReference>
<dbReference type="InterPro" id="IPR036249">
    <property type="entry name" value="Thioredoxin-like_sf"/>
</dbReference>
<keyword evidence="2" id="KW-0813">Transport</keyword>
<dbReference type="SUPFAM" id="SSF52833">
    <property type="entry name" value="Thioredoxin-like"/>
    <property type="match status" value="1"/>
</dbReference>
<evidence type="ECO:0000259" key="7">
    <source>
        <dbReference type="Pfam" id="PF10568"/>
    </source>
</evidence>
<evidence type="ECO:0000256" key="6">
    <source>
        <dbReference type="ARBA" id="ARBA00023136"/>
    </source>
</evidence>
<name>A0A1E4SF29_9ASCO</name>
<dbReference type="EMBL" id="KV453914">
    <property type="protein sequence ID" value="ODV78093.1"/>
    <property type="molecule type" value="Genomic_DNA"/>
</dbReference>
<gene>
    <name evidence="8" type="ORF">CANTADRAFT_91524</name>
</gene>
<evidence type="ECO:0000256" key="1">
    <source>
        <dbReference type="ARBA" id="ARBA00004294"/>
    </source>
</evidence>
<dbReference type="GO" id="GO:0015031">
    <property type="term" value="P:protein transport"/>
    <property type="evidence" value="ECO:0007669"/>
    <property type="project" value="UniProtKB-KW"/>
</dbReference>
<reference evidence="9" key="1">
    <citation type="submission" date="2016-05" db="EMBL/GenBank/DDBJ databases">
        <title>Comparative genomics of biotechnologically important yeasts.</title>
        <authorList>
            <consortium name="DOE Joint Genome Institute"/>
            <person name="Riley R."/>
            <person name="Haridas S."/>
            <person name="Wolfe K.H."/>
            <person name="Lopes M.R."/>
            <person name="Hittinger C.T."/>
            <person name="Goker M."/>
            <person name="Salamov A."/>
            <person name="Wisecaver J."/>
            <person name="Long T.M."/>
            <person name="Aerts A.L."/>
            <person name="Barry K."/>
            <person name="Choi C."/>
            <person name="Clum A."/>
            <person name="Coughlan A.Y."/>
            <person name="Deshpande S."/>
            <person name="Douglass A.P."/>
            <person name="Hanson S.J."/>
            <person name="Klenk H.-P."/>
            <person name="Labutti K."/>
            <person name="Lapidus A."/>
            <person name="Lindquist E."/>
            <person name="Lipzen A."/>
            <person name="Meier-Kolthoff J.P."/>
            <person name="Ohm R.A."/>
            <person name="Otillar R.P."/>
            <person name="Pangilinan J."/>
            <person name="Peng Y."/>
            <person name="Rokas A."/>
            <person name="Rosa C.A."/>
            <person name="Scheuner C."/>
            <person name="Sibirny A.A."/>
            <person name="Slot J.C."/>
            <person name="Stielow J.B."/>
            <person name="Sun H."/>
            <person name="Kurtzman C.P."/>
            <person name="Blackwell M."/>
            <person name="Grigoriev I.V."/>
            <person name="Jeffries T.W."/>
        </authorList>
    </citation>
    <scope>NUCLEOTIDE SEQUENCE [LARGE SCALE GENOMIC DNA]</scope>
    <source>
        <strain evidence="9">NRRL Y-17324</strain>
    </source>
</reference>
<dbReference type="OrthoDB" id="5835136at2759"/>
<proteinExistence type="predicted"/>
<evidence type="ECO:0000256" key="3">
    <source>
        <dbReference type="ARBA" id="ARBA00022787"/>
    </source>
</evidence>